<dbReference type="PANTHER" id="PTHR11895:SF176">
    <property type="entry name" value="AMIDASE AMID-RELATED"/>
    <property type="match status" value="1"/>
</dbReference>
<dbReference type="AlphaFoldDB" id="A0A5P3VGU6"/>
<sequence>MEATVATAERQLADGSANALSLLASCVERICNPGGEGARVFPHGVSMAARKQAQASDMLREQGVAGALAGVPVSVKDLFDVQGDVTRAGAKVLPERAASADAPAIARLRAAGAVFVGRTNMTEFAYSGVGINPHYGTPRNPFDRQAGRIPGGSSSGAAVSVTDGMALAAIGSDTGGSCRIPAALCGIVGFKPTASRVPLQGAVPLSPSYDSVGCLANTVACCAAVDAVMAGEAAPAGPASLAGLRLAVPGGMVLDGIDDTVAQAFSDALRRLSAAGALLQDVGFDSWGQLGELGHGGGLVAAEASAWHGKLMAAHADRYDPRVLSRIRLADGQLAADYLRMRERRAVLCRQADAELAGFDAVVLPTVPIVAPLIADLADHDHDEAFFATNRLLLRNPAIANMLDLCALSVPCHRPGEAPVGLMLFGRHGADRRLLALGMAVEAALRPAYR</sequence>
<gene>
    <name evidence="2" type="ORF">D2917_10565</name>
</gene>
<proteinExistence type="predicted"/>
<organism evidence="2 3">
    <name type="scientific">Cupriavidus oxalaticus</name>
    <dbReference type="NCBI Taxonomy" id="96344"/>
    <lineage>
        <taxon>Bacteria</taxon>
        <taxon>Pseudomonadati</taxon>
        <taxon>Pseudomonadota</taxon>
        <taxon>Betaproteobacteria</taxon>
        <taxon>Burkholderiales</taxon>
        <taxon>Burkholderiaceae</taxon>
        <taxon>Cupriavidus</taxon>
    </lineage>
</organism>
<dbReference type="RefSeq" id="WP_151070563.1">
    <property type="nucleotide sequence ID" value="NZ_CP032518.1"/>
</dbReference>
<dbReference type="InterPro" id="IPR000120">
    <property type="entry name" value="Amidase"/>
</dbReference>
<dbReference type="EMBL" id="CP032518">
    <property type="protein sequence ID" value="QEZ44633.1"/>
    <property type="molecule type" value="Genomic_DNA"/>
</dbReference>
<protein>
    <submittedName>
        <fullName evidence="2">Amidase</fullName>
        <ecNumber evidence="2">3.5.1.4</ecNumber>
    </submittedName>
</protein>
<dbReference type="InterPro" id="IPR036928">
    <property type="entry name" value="AS_sf"/>
</dbReference>
<dbReference type="PANTHER" id="PTHR11895">
    <property type="entry name" value="TRANSAMIDASE"/>
    <property type="match status" value="1"/>
</dbReference>
<dbReference type="EC" id="3.5.1.4" evidence="2"/>
<dbReference type="NCBIfam" id="NF005460">
    <property type="entry name" value="PRK07056.1"/>
    <property type="match status" value="1"/>
</dbReference>
<evidence type="ECO:0000313" key="2">
    <source>
        <dbReference type="EMBL" id="QEZ44633.1"/>
    </source>
</evidence>
<keyword evidence="2" id="KW-0378">Hydrolase</keyword>
<feature type="domain" description="Amidase" evidence="1">
    <location>
        <begin position="48"/>
        <end position="435"/>
    </location>
</feature>
<name>A0A5P3VGU6_9BURK</name>
<evidence type="ECO:0000313" key="3">
    <source>
        <dbReference type="Proteomes" id="UP000325743"/>
    </source>
</evidence>
<accession>A0A5P3VGU6</accession>
<dbReference type="Gene3D" id="3.90.1300.10">
    <property type="entry name" value="Amidase signature (AS) domain"/>
    <property type="match status" value="1"/>
</dbReference>
<dbReference type="GO" id="GO:0004040">
    <property type="term" value="F:amidase activity"/>
    <property type="evidence" value="ECO:0007669"/>
    <property type="project" value="UniProtKB-EC"/>
</dbReference>
<evidence type="ECO:0000259" key="1">
    <source>
        <dbReference type="Pfam" id="PF01425"/>
    </source>
</evidence>
<dbReference type="InterPro" id="IPR023631">
    <property type="entry name" value="Amidase_dom"/>
</dbReference>
<reference evidence="2 3" key="1">
    <citation type="submission" date="2018-09" db="EMBL/GenBank/DDBJ databases">
        <title>Complete genome sequence of Cupriavidus oxalaticus T2, a bacterium capable of phenol tolerance and degradation.</title>
        <authorList>
            <person name="Yan J."/>
        </authorList>
    </citation>
    <scope>NUCLEOTIDE SEQUENCE [LARGE SCALE GENOMIC DNA]</scope>
    <source>
        <strain evidence="2 3">T2</strain>
    </source>
</reference>
<dbReference type="SUPFAM" id="SSF75304">
    <property type="entry name" value="Amidase signature (AS) enzymes"/>
    <property type="match status" value="1"/>
</dbReference>
<dbReference type="Pfam" id="PF01425">
    <property type="entry name" value="Amidase"/>
    <property type="match status" value="1"/>
</dbReference>
<dbReference type="Proteomes" id="UP000325743">
    <property type="component" value="Chromosome 1"/>
</dbReference>